<dbReference type="Gene3D" id="2.40.70.10">
    <property type="entry name" value="Acid Proteases"/>
    <property type="match status" value="1"/>
</dbReference>
<dbReference type="Proteomes" id="UP000887013">
    <property type="component" value="Unassembled WGS sequence"/>
</dbReference>
<accession>A0A8X6P422</accession>
<organism evidence="1 4">
    <name type="scientific">Nephila pilipes</name>
    <name type="common">Giant wood spider</name>
    <name type="synonym">Nephila maculata</name>
    <dbReference type="NCBI Taxonomy" id="299642"/>
    <lineage>
        <taxon>Eukaryota</taxon>
        <taxon>Metazoa</taxon>
        <taxon>Ecdysozoa</taxon>
        <taxon>Arthropoda</taxon>
        <taxon>Chelicerata</taxon>
        <taxon>Arachnida</taxon>
        <taxon>Araneae</taxon>
        <taxon>Araneomorphae</taxon>
        <taxon>Entelegynae</taxon>
        <taxon>Araneoidea</taxon>
        <taxon>Nephilidae</taxon>
        <taxon>Nephila</taxon>
    </lineage>
</organism>
<sequence>MVKTRSQATMADSGNGELLALLAEMKKSMEAGLYLEGSIWGVPCLMLVDTGAKETLLRTDIAQKLNQQFIYTAPNI</sequence>
<dbReference type="InterPro" id="IPR021109">
    <property type="entry name" value="Peptidase_aspartic_dom_sf"/>
</dbReference>
<dbReference type="AlphaFoldDB" id="A0A8X6P422"/>
<dbReference type="SUPFAM" id="SSF50630">
    <property type="entry name" value="Acid proteases"/>
    <property type="match status" value="1"/>
</dbReference>
<gene>
    <name evidence="2" type="ORF">NPIL_353631</name>
    <name evidence="1" type="ORF">NPIL_461871</name>
    <name evidence="3" type="ORF">NPIL_529921</name>
</gene>
<reference evidence="1" key="1">
    <citation type="submission" date="2020-08" db="EMBL/GenBank/DDBJ databases">
        <title>Multicomponent nature underlies the extraordinary mechanical properties of spider dragline silk.</title>
        <authorList>
            <person name="Kono N."/>
            <person name="Nakamura H."/>
            <person name="Mori M."/>
            <person name="Yoshida Y."/>
            <person name="Ohtoshi R."/>
            <person name="Malay A.D."/>
            <person name="Moran D.A.P."/>
            <person name="Tomita M."/>
            <person name="Numata K."/>
            <person name="Arakawa K."/>
        </authorList>
    </citation>
    <scope>NUCLEOTIDE SEQUENCE</scope>
</reference>
<feature type="non-terminal residue" evidence="1">
    <location>
        <position position="76"/>
    </location>
</feature>
<dbReference type="EMBL" id="BMAW01064804">
    <property type="protein sequence ID" value="GFT47179.1"/>
    <property type="molecule type" value="Genomic_DNA"/>
</dbReference>
<protein>
    <submittedName>
        <fullName evidence="1">Uncharacterized protein</fullName>
    </submittedName>
</protein>
<evidence type="ECO:0000313" key="2">
    <source>
        <dbReference type="EMBL" id="GFU02017.1"/>
    </source>
</evidence>
<dbReference type="EMBL" id="BMAW01033348">
    <property type="protein sequence ID" value="GFU29806.1"/>
    <property type="molecule type" value="Genomic_DNA"/>
</dbReference>
<evidence type="ECO:0000313" key="1">
    <source>
        <dbReference type="EMBL" id="GFT47179.1"/>
    </source>
</evidence>
<comment type="caution">
    <text evidence="1">The sequence shown here is derived from an EMBL/GenBank/DDBJ whole genome shotgun (WGS) entry which is preliminary data.</text>
</comment>
<evidence type="ECO:0000313" key="3">
    <source>
        <dbReference type="EMBL" id="GFU29806.1"/>
    </source>
</evidence>
<evidence type="ECO:0000313" key="4">
    <source>
        <dbReference type="Proteomes" id="UP000887013"/>
    </source>
</evidence>
<dbReference type="EMBL" id="BMAW01027410">
    <property type="protein sequence ID" value="GFU02017.1"/>
    <property type="molecule type" value="Genomic_DNA"/>
</dbReference>
<keyword evidence="4" id="KW-1185">Reference proteome</keyword>
<name>A0A8X6P422_NEPPI</name>
<proteinExistence type="predicted"/>